<evidence type="ECO:0000313" key="2">
    <source>
        <dbReference type="EnsemblPlants" id="ORUFI04G04610.5"/>
    </source>
</evidence>
<feature type="chain" id="PRO_5002369723" description="Bulb-type lectin domain-containing protein" evidence="1">
    <location>
        <begin position="24"/>
        <end position="163"/>
    </location>
</feature>
<dbReference type="Proteomes" id="UP000008022">
    <property type="component" value="Unassembled WGS sequence"/>
</dbReference>
<dbReference type="Gramene" id="ORUFI04G04610.5">
    <property type="protein sequence ID" value="ORUFI04G04610.5"/>
    <property type="gene ID" value="ORUFI04G04610"/>
</dbReference>
<reference evidence="2" key="2">
    <citation type="submission" date="2015-06" db="UniProtKB">
        <authorList>
            <consortium name="EnsemblPlants"/>
        </authorList>
    </citation>
    <scope>IDENTIFICATION</scope>
</reference>
<feature type="signal peptide" evidence="1">
    <location>
        <begin position="1"/>
        <end position="23"/>
    </location>
</feature>
<accession>A0A0E0P5U3</accession>
<protein>
    <recommendedName>
        <fullName evidence="4">Bulb-type lectin domain-containing protein</fullName>
    </recommendedName>
</protein>
<evidence type="ECO:0000256" key="1">
    <source>
        <dbReference type="SAM" id="SignalP"/>
    </source>
</evidence>
<dbReference type="AlphaFoldDB" id="A0A0E0P5U3"/>
<name>A0A0E0P5U3_ORYRU</name>
<evidence type="ECO:0008006" key="4">
    <source>
        <dbReference type="Google" id="ProtNLM"/>
    </source>
</evidence>
<keyword evidence="3" id="KW-1185">Reference proteome</keyword>
<dbReference type="EnsemblPlants" id="ORUFI04G04610.5">
    <property type="protein sequence ID" value="ORUFI04G04610.5"/>
    <property type="gene ID" value="ORUFI04G04610"/>
</dbReference>
<evidence type="ECO:0000313" key="3">
    <source>
        <dbReference type="Proteomes" id="UP000008022"/>
    </source>
</evidence>
<proteinExistence type="predicted"/>
<organism evidence="2 3">
    <name type="scientific">Oryza rufipogon</name>
    <name type="common">Brownbeard rice</name>
    <name type="synonym">Asian wild rice</name>
    <dbReference type="NCBI Taxonomy" id="4529"/>
    <lineage>
        <taxon>Eukaryota</taxon>
        <taxon>Viridiplantae</taxon>
        <taxon>Streptophyta</taxon>
        <taxon>Embryophyta</taxon>
        <taxon>Tracheophyta</taxon>
        <taxon>Spermatophyta</taxon>
        <taxon>Magnoliopsida</taxon>
        <taxon>Liliopsida</taxon>
        <taxon>Poales</taxon>
        <taxon>Poaceae</taxon>
        <taxon>BOP clade</taxon>
        <taxon>Oryzoideae</taxon>
        <taxon>Oryzeae</taxon>
        <taxon>Oryzinae</taxon>
        <taxon>Oryza</taxon>
    </lineage>
</organism>
<dbReference type="HOGENOM" id="CLU_1629760_0_0_1"/>
<sequence length="163" mass="17580">MAHLLFLPILQLLLLYCTKSAQAQLNISIGSSLTPQGVNNSWISPSADFAFGFRAVDGNSSSYLLAVWFNKIADKTVVWYARTSSNGKDDTIPVQVQSGSVLKLADGALSLRDPSGNEAPMAQQSGSPLVTLLIPSYPHKCFHWGRHSTAVSSPQTIPMADFN</sequence>
<keyword evidence="1" id="KW-0732">Signal</keyword>
<reference evidence="3" key="1">
    <citation type="submission" date="2013-06" db="EMBL/GenBank/DDBJ databases">
        <authorList>
            <person name="Zhao Q."/>
        </authorList>
    </citation>
    <scope>NUCLEOTIDE SEQUENCE</scope>
    <source>
        <strain evidence="3">cv. W1943</strain>
    </source>
</reference>